<feature type="non-terminal residue" evidence="1">
    <location>
        <position position="1"/>
    </location>
</feature>
<protein>
    <submittedName>
        <fullName evidence="1">Regulating synaptic membrane exocytosis 4</fullName>
    </submittedName>
</protein>
<dbReference type="AlphaFoldDB" id="A0A1A8QIJ7"/>
<name>A0A1A8QIJ7_9TELE</name>
<reference evidence="1" key="2">
    <citation type="submission" date="2016-06" db="EMBL/GenBank/DDBJ databases">
        <title>The genome of a short-lived fish provides insights into sex chromosome evolution and the genetic control of aging.</title>
        <authorList>
            <person name="Reichwald K."/>
            <person name="Felder M."/>
            <person name="Petzold A."/>
            <person name="Koch P."/>
            <person name="Groth M."/>
            <person name="Platzer M."/>
        </authorList>
    </citation>
    <scope>NUCLEOTIDE SEQUENCE</scope>
    <source>
        <tissue evidence="1">Brain</tissue>
    </source>
</reference>
<proteinExistence type="predicted"/>
<dbReference type="EMBL" id="HAEI01005515">
    <property type="protein sequence ID" value="SBR93645.1"/>
    <property type="molecule type" value="Transcribed_RNA"/>
</dbReference>
<gene>
    <name evidence="1" type="primary">BX465851.1</name>
</gene>
<reference evidence="1" key="1">
    <citation type="submission" date="2016-05" db="EMBL/GenBank/DDBJ databases">
        <authorList>
            <person name="Lavstsen T."/>
            <person name="Jespersen J.S."/>
        </authorList>
    </citation>
    <scope>NUCLEOTIDE SEQUENCE</scope>
    <source>
        <tissue evidence="1">Brain</tissue>
    </source>
</reference>
<organism evidence="1">
    <name type="scientific">Nothobranchius rachovii</name>
    <name type="common">bluefin notho</name>
    <dbReference type="NCBI Taxonomy" id="451742"/>
    <lineage>
        <taxon>Eukaryota</taxon>
        <taxon>Metazoa</taxon>
        <taxon>Chordata</taxon>
        <taxon>Craniata</taxon>
        <taxon>Vertebrata</taxon>
        <taxon>Euteleostomi</taxon>
        <taxon>Actinopterygii</taxon>
        <taxon>Neopterygii</taxon>
        <taxon>Teleostei</taxon>
        <taxon>Neoteleostei</taxon>
        <taxon>Acanthomorphata</taxon>
        <taxon>Ovalentaria</taxon>
        <taxon>Atherinomorphae</taxon>
        <taxon>Cyprinodontiformes</taxon>
        <taxon>Nothobranchiidae</taxon>
        <taxon>Nothobranchius</taxon>
    </lineage>
</organism>
<accession>A0A1A8QIJ7</accession>
<feature type="non-terminal residue" evidence="1">
    <location>
        <position position="49"/>
    </location>
</feature>
<evidence type="ECO:0000313" key="1">
    <source>
        <dbReference type="EMBL" id="SBR93645.1"/>
    </source>
</evidence>
<sequence>QWLHILSPDSMRIGTIFIGSGWPNTIGSKSLVQSPSYTAPGLASRRLCI</sequence>